<dbReference type="NCBIfam" id="NF010713">
    <property type="entry name" value="PRK14115.1"/>
    <property type="match status" value="1"/>
</dbReference>
<proteinExistence type="inferred from homology"/>
<comment type="similarity">
    <text evidence="2 8">Belongs to the phosphoglycerate mutase family. BPG-dependent PGAM subfamily.</text>
</comment>
<feature type="active site" description="Proton donor/acceptor" evidence="5">
    <location>
        <position position="157"/>
    </location>
</feature>
<dbReference type="Proteomes" id="UP000019335">
    <property type="component" value="Unassembled WGS sequence"/>
</dbReference>
<dbReference type="HAMAP" id="MF_01039">
    <property type="entry name" value="PGAM_GpmA"/>
    <property type="match status" value="1"/>
</dbReference>
<evidence type="ECO:0000256" key="2">
    <source>
        <dbReference type="ARBA" id="ARBA00006717"/>
    </source>
</evidence>
<dbReference type="Pfam" id="PF00300">
    <property type="entry name" value="His_Phos_1"/>
    <property type="match status" value="1"/>
</dbReference>
<evidence type="ECO:0000313" key="10">
    <source>
        <dbReference type="Proteomes" id="UP000019335"/>
    </source>
</evidence>
<organism evidence="9 10">
    <name type="scientific">Nannochloropsis gaditana</name>
    <dbReference type="NCBI Taxonomy" id="72520"/>
    <lineage>
        <taxon>Eukaryota</taxon>
        <taxon>Sar</taxon>
        <taxon>Stramenopiles</taxon>
        <taxon>Ochrophyta</taxon>
        <taxon>Eustigmatophyceae</taxon>
        <taxon>Eustigmatales</taxon>
        <taxon>Monodopsidaceae</taxon>
        <taxon>Nannochloropsis</taxon>
    </lineage>
</organism>
<feature type="binding site" evidence="6">
    <location>
        <position position="130"/>
    </location>
    <ligand>
        <name>substrate</name>
    </ligand>
</feature>
<feature type="site" description="Transition state stabilizer" evidence="7">
    <location>
        <position position="252"/>
    </location>
</feature>
<feature type="binding site" evidence="6">
    <location>
        <begin position="157"/>
        <end position="160"/>
    </location>
    <ligand>
        <name>substrate</name>
    </ligand>
</feature>
<evidence type="ECO:0000256" key="7">
    <source>
        <dbReference type="PIRSR" id="PIRSR613078-3"/>
    </source>
</evidence>
<evidence type="ECO:0000313" key="9">
    <source>
        <dbReference type="EMBL" id="EWM22431.1"/>
    </source>
</evidence>
<keyword evidence="3 8" id="KW-0324">Glycolysis</keyword>
<dbReference type="GO" id="GO:0006096">
    <property type="term" value="P:glycolytic process"/>
    <property type="evidence" value="ECO:0007669"/>
    <property type="project" value="UniProtKB-KW"/>
</dbReference>
<evidence type="ECO:0000256" key="4">
    <source>
        <dbReference type="ARBA" id="ARBA00023235"/>
    </source>
</evidence>
<keyword evidence="10" id="KW-1185">Reference proteome</keyword>
<dbReference type="InterPro" id="IPR001345">
    <property type="entry name" value="PG/BPGM_mutase_AS"/>
</dbReference>
<dbReference type="EMBL" id="AZIL01002191">
    <property type="protein sequence ID" value="EWM22431.1"/>
    <property type="molecule type" value="Genomic_DNA"/>
</dbReference>
<evidence type="ECO:0000256" key="6">
    <source>
        <dbReference type="PIRSR" id="PIRSR613078-2"/>
    </source>
</evidence>
<dbReference type="EC" id="5.4.2.11" evidence="8"/>
<reference evidence="9 10" key="1">
    <citation type="journal article" date="2014" name="Mol. Plant">
        <title>Chromosome Scale Genome Assembly and Transcriptome Profiling of Nannochloropsis gaditana in Nitrogen Depletion.</title>
        <authorList>
            <person name="Corteggiani Carpinelli E."/>
            <person name="Telatin A."/>
            <person name="Vitulo N."/>
            <person name="Forcato C."/>
            <person name="D'Angelo M."/>
            <person name="Schiavon R."/>
            <person name="Vezzi A."/>
            <person name="Giacometti G.M."/>
            <person name="Morosinotto T."/>
            <person name="Valle G."/>
        </authorList>
    </citation>
    <scope>NUCLEOTIDE SEQUENCE [LARGE SCALE GENOMIC DNA]</scope>
    <source>
        <strain evidence="9 10">B-31</strain>
    </source>
</reference>
<dbReference type="PROSITE" id="PS00175">
    <property type="entry name" value="PG_MUTASE"/>
    <property type="match status" value="1"/>
</dbReference>
<comment type="catalytic activity">
    <reaction evidence="1 8">
        <text>(2R)-2-phosphoglycerate = (2R)-3-phosphoglycerate</text>
        <dbReference type="Rhea" id="RHEA:15901"/>
        <dbReference type="ChEBI" id="CHEBI:58272"/>
        <dbReference type="ChEBI" id="CHEBI:58289"/>
        <dbReference type="EC" id="5.4.2.11"/>
    </reaction>
</comment>
<evidence type="ECO:0000256" key="3">
    <source>
        <dbReference type="ARBA" id="ARBA00023152"/>
    </source>
</evidence>
<evidence type="ECO:0000256" key="1">
    <source>
        <dbReference type="ARBA" id="ARBA00000380"/>
    </source>
</evidence>
<dbReference type="SMART" id="SM00855">
    <property type="entry name" value="PGAM"/>
    <property type="match status" value="1"/>
</dbReference>
<dbReference type="FunFam" id="3.40.50.1240:FF:000003">
    <property type="entry name" value="2,3-bisphosphoglycerate-dependent phosphoglycerate mutase"/>
    <property type="match status" value="1"/>
</dbReference>
<name>W7TPX6_9STRA</name>
<dbReference type="Gene3D" id="3.40.50.1240">
    <property type="entry name" value="Phosphoglycerate mutase-like"/>
    <property type="match status" value="1"/>
</dbReference>
<dbReference type="NCBIfam" id="TIGR01258">
    <property type="entry name" value="pgm_1"/>
    <property type="match status" value="1"/>
</dbReference>
<evidence type="ECO:0000256" key="5">
    <source>
        <dbReference type="PIRSR" id="PIRSR613078-1"/>
    </source>
</evidence>
<feature type="active site" description="Tele-phosphohistidine intermediate" evidence="5">
    <location>
        <position position="79"/>
    </location>
</feature>
<dbReference type="OrthoDB" id="354304at2759"/>
<dbReference type="InterPro" id="IPR013078">
    <property type="entry name" value="His_Pase_superF_clade-1"/>
</dbReference>
<feature type="binding site" evidence="6">
    <location>
        <position position="168"/>
    </location>
    <ligand>
        <name>substrate</name>
    </ligand>
</feature>
<feature type="binding site" evidence="6">
    <location>
        <begin position="184"/>
        <end position="185"/>
    </location>
    <ligand>
        <name>substrate</name>
    </ligand>
</feature>
<keyword evidence="4 8" id="KW-0413">Isomerase</keyword>
<dbReference type="InterPro" id="IPR005952">
    <property type="entry name" value="Phosphogly_mut1"/>
</dbReference>
<gene>
    <name evidence="9" type="ORF">Naga_100011g26</name>
</gene>
<protein>
    <recommendedName>
        <fullName evidence="8">Phosphoglycerate mutase</fullName>
        <ecNumber evidence="8">5.4.2.11</ecNumber>
    </recommendedName>
</protein>
<dbReference type="SUPFAM" id="SSF53254">
    <property type="entry name" value="Phosphoglycerate mutase-like"/>
    <property type="match status" value="1"/>
</dbReference>
<dbReference type="CDD" id="cd07067">
    <property type="entry name" value="HP_PGM_like"/>
    <property type="match status" value="1"/>
</dbReference>
<feature type="binding site" evidence="6">
    <location>
        <begin position="91"/>
        <end position="92"/>
    </location>
    <ligand>
        <name>substrate</name>
    </ligand>
</feature>
<dbReference type="AlphaFoldDB" id="W7TPX6"/>
<dbReference type="GO" id="GO:0004619">
    <property type="term" value="F:phosphoglycerate mutase activity"/>
    <property type="evidence" value="ECO:0007669"/>
    <property type="project" value="UniProtKB-EC"/>
</dbReference>
<evidence type="ECO:0000256" key="8">
    <source>
        <dbReference type="RuleBase" id="RU004511"/>
    </source>
</evidence>
<dbReference type="InterPro" id="IPR029033">
    <property type="entry name" value="His_PPase_superfam"/>
</dbReference>
<accession>W7TPX6</accession>
<feature type="binding site" evidence="6">
    <location>
        <begin position="78"/>
        <end position="85"/>
    </location>
    <ligand>
        <name>substrate</name>
    </ligand>
</feature>
<comment type="caution">
    <text evidence="9">The sequence shown here is derived from an EMBL/GenBank/DDBJ whole genome shotgun (WGS) entry which is preliminary data.</text>
</comment>
<dbReference type="PANTHER" id="PTHR11931">
    <property type="entry name" value="PHOSPHOGLYCERATE MUTASE"/>
    <property type="match status" value="1"/>
</dbReference>
<sequence>MPSSFLRLLLCRRPTRQIIPRSHPDRSTQFSRESGITANMLISSFMAAPKTLLRPSTILRRHASGNSSKAAYRMVLVRHGESEWNKENRFTGWYDVQLSEKGIAEAKEGGRLLKEAGFTFDKAYTSVLRRAIKTCWLVLEEMDLMWIPVEKAWQLNERHYGALQGLDKNETVAKHGKDQVHIWRRSYDIPPPPLEKNNPHYPGNDVRYGQLLQRETPVTESLKTTLDRVVPFWEKVIKPDVTAGKGLLIAAHGNSLRALVKKLDNIPDSDITELNIPTGTPLVYELDSEFKPIKHKESIGPLSGRYLGNQEAIKARILGVKNQTK</sequence>
<feature type="binding site" evidence="6">
    <location>
        <begin position="253"/>
        <end position="254"/>
    </location>
    <ligand>
        <name>substrate</name>
    </ligand>
</feature>